<evidence type="ECO:0000313" key="2">
    <source>
        <dbReference type="Proteomes" id="UP000583556"/>
    </source>
</evidence>
<accession>A0A7Y0G9A3</accession>
<name>A0A7Y0G9A3_9SPHN</name>
<protein>
    <submittedName>
        <fullName evidence="1">DUF4054 domain-containing protein</fullName>
    </submittedName>
</protein>
<comment type="caution">
    <text evidence="1">The sequence shown here is derived from an EMBL/GenBank/DDBJ whole genome shotgun (WGS) entry which is preliminary data.</text>
</comment>
<dbReference type="Proteomes" id="UP000583556">
    <property type="component" value="Unassembled WGS sequence"/>
</dbReference>
<dbReference type="InterPro" id="IPR025127">
    <property type="entry name" value="DUF4054"/>
</dbReference>
<dbReference type="AlphaFoldDB" id="A0A7Y0G9A3"/>
<keyword evidence="2" id="KW-1185">Reference proteome</keyword>
<organism evidence="1 2">
    <name type="scientific">Novosphingobium olei</name>
    <dbReference type="NCBI Taxonomy" id="2728851"/>
    <lineage>
        <taxon>Bacteria</taxon>
        <taxon>Pseudomonadati</taxon>
        <taxon>Pseudomonadota</taxon>
        <taxon>Alphaproteobacteria</taxon>
        <taxon>Sphingomonadales</taxon>
        <taxon>Sphingomonadaceae</taxon>
        <taxon>Novosphingobium</taxon>
    </lineage>
</organism>
<evidence type="ECO:0000313" key="1">
    <source>
        <dbReference type="EMBL" id="NML93800.1"/>
    </source>
</evidence>
<dbReference type="Pfam" id="PF13262">
    <property type="entry name" value="DUF4054"/>
    <property type="match status" value="1"/>
</dbReference>
<dbReference type="RefSeq" id="WP_169493063.1">
    <property type="nucleotide sequence ID" value="NZ_JABBGM010000003.1"/>
</dbReference>
<sequence length="145" mass="15490">MGVAAFNYAAWIQRYPEFGAVSEERAALFFAEAGLYLDNTDGSVVSDVAVRGVLLNMLAAHIASLAGALEPSGQPTGMVGRVSSASEGSVSVSVDSGLEAGTAPWFAQTSYGLSFWQATKPYRSAIYVPAQAYNFEPFRSRPWRP</sequence>
<gene>
    <name evidence="1" type="ORF">HHL27_08985</name>
</gene>
<dbReference type="EMBL" id="JABBGM010000003">
    <property type="protein sequence ID" value="NML93800.1"/>
    <property type="molecule type" value="Genomic_DNA"/>
</dbReference>
<reference evidence="1 2" key="1">
    <citation type="submission" date="2020-04" db="EMBL/GenBank/DDBJ databases">
        <title>Novosphingobium sp. TW-4 isolated from soil.</title>
        <authorList>
            <person name="Dahal R.H."/>
            <person name="Chaudhary D.K."/>
        </authorList>
    </citation>
    <scope>NUCLEOTIDE SEQUENCE [LARGE SCALE GENOMIC DNA]</scope>
    <source>
        <strain evidence="1 2">TW-4</strain>
    </source>
</reference>
<proteinExistence type="predicted"/>